<evidence type="ECO:0000313" key="3">
    <source>
        <dbReference type="EMBL" id="KAH0575444.1"/>
    </source>
</evidence>
<protein>
    <recommendedName>
        <fullName evidence="1">Clu domain-containing protein</fullName>
    </recommendedName>
</protein>
<accession>V6M318</accession>
<proteinExistence type="predicted"/>
<feature type="domain" description="Clu" evidence="1">
    <location>
        <begin position="150"/>
        <end position="538"/>
    </location>
</feature>
<evidence type="ECO:0000313" key="4">
    <source>
        <dbReference type="Proteomes" id="UP000018208"/>
    </source>
</evidence>
<dbReference type="EMBL" id="AUWU02000003">
    <property type="protein sequence ID" value="KAH0575444.1"/>
    <property type="molecule type" value="Genomic_DNA"/>
</dbReference>
<evidence type="ECO:0000259" key="1">
    <source>
        <dbReference type="PROSITE" id="PS51823"/>
    </source>
</evidence>
<dbReference type="InterPro" id="IPR025697">
    <property type="entry name" value="CLU_dom"/>
</dbReference>
<dbReference type="VEuPathDB" id="GiardiaDB:SS50377_23077"/>
<evidence type="ECO:0000313" key="2">
    <source>
        <dbReference type="EMBL" id="EST47654.1"/>
    </source>
</evidence>
<gene>
    <name evidence="2" type="ORF">SS50377_12349</name>
    <name evidence="3" type="ORF">SS50377_23077</name>
</gene>
<reference evidence="3" key="2">
    <citation type="submission" date="2020-12" db="EMBL/GenBank/DDBJ databases">
        <title>New Spironucleus salmonicida genome in near-complete chromosomes.</title>
        <authorList>
            <person name="Xu F."/>
            <person name="Kurt Z."/>
            <person name="Jimenez-Gonzalez A."/>
            <person name="Astvaldsson A."/>
            <person name="Andersson J.O."/>
            <person name="Svard S.G."/>
        </authorList>
    </citation>
    <scope>NUCLEOTIDE SEQUENCE</scope>
    <source>
        <strain evidence="3">ATCC 50377</strain>
    </source>
</reference>
<sequence>MLVPPQELINYINQLYPDLNEIFLLHTSICFKLTSHKQYTPYYMTATKYHVLFYSYHQKDQQKKIKTFNLLDSQLKSTTVQSQVEIFSLTQSYQFKFLSELEIDTWSQIINLKLPLSLQIQNFGDFSDLQGLDFSLKRNEISINQGDQLSIKLDSFYNILSSQQYLRDTDINIRDWQKQLNQYLYDLSQVDHLTKFEDSFIIFQKLIINNYTHIPQETDELLRKQKLSEQFESILNIQLQQINIQSKNSVLVQIFKLIGDFQQVCKQQVKQIIDEFTLPSAEQQIYDCKQEQMNYNEYVKNLTNEQKIQLEQFMSVLGVTHGFNAYLGVTPEYQQLRQQCIINQFTQVQDKYFPDNLIETFIKQTGNICYPNQKAPIIQFVKSNIEFQLNVSNQHGELNIQRDNFQICYDDLEAMQQCNQQYQIQKQFLQDNQNFNQQLQCVINYSGFQVYCSSQIDDKNVCLLHGLNENQEFTINYEKEEIINQVQKYFNLGPKTNTNKLFCQQKSLFYQQKFDTFTDSKHFLLYLASHLKDEGLNTFSKLIIENKLDLQEQLQQIQQKHIRSDLQNVIPWCNKLSINMKLLQYDESYILKNPQELLLMDLPSLFVDKMMSNQTVMTQDQIDAMKQYAIKFKLPVKYTQMIDQQYNPDFLQDFRFSDEDVTKLENQIINHLESIKYDIENLDKSLFSEYLIYKQQQYEKQESFKICIFWSDMYRTQYLPQLILLIDQIIIQSEHLAIEIIDIFKYFQVPQHLWLFTANLSQFVEIYDIIHLYIISQCISDLLNTNLRQLQRKIQQFGVFDNLKGYSEEQLFFTVNSKQQRLDIIQNKVKNYIVDFLNQLFSVQNYSKQLWIQIQEIFTFDYVQHSYSEQYTQQVFDSEFGLEFHQQTFQLQILSPDTVFDQDMQTGKKILNNQRRLLMLHFIQQLTGIKLKDTSSYEFSTQPFEITDIIDIELISKCYNPLEQIFTKTSKLTQTCELLQQQLNHTFSLQFIQPLNDSETLPITNPRKYFITTTSQTYSQPSMYMKNLAFQILLDQNLSNHTKMIIEASQAFSYWISYKFATLEPSNSGLKNFVNYVQIAKLLASAAYKTTHIASPLASKILTDIYQLLYQVNKFTSKLTQNQLLICKQYDYDIPFCLPNNANLALQMALKSVPNYYSSASNFVIKTRILHLKNSQKVANSAENQLKILKKLTQKTPFYAEILTHSNDLNELEIAFNGLWSVLNRRKIAISKLENKLKSVAASSSQPRRTGPKKLLLVDIQGEISDKIDLLATRKMLLNVSDAAFSKELLIAFLERKIDFYANYTSLNELLLSQIYENQARLLMQSDVKNVLFEAKSAILKAVKIRANLLSRADYYTLQGVFVLGKIDALLGDFRASLSSLEFVWTNLRAVMEKYDLGLGKAHLIDEKEVQMCILKAIFSSFESEFQQRIRSIRAASTNDQNNRQELTLLFSQADVVNSISGYIFQAFQDGQFDKISFVLRFMQGSDLGTECDDIIEGSLGDNGEEVQGGLQIEEGDWI</sequence>
<dbReference type="Proteomes" id="UP000018208">
    <property type="component" value="Unassembled WGS sequence"/>
</dbReference>
<dbReference type="EMBL" id="KI546038">
    <property type="protein sequence ID" value="EST47654.1"/>
    <property type="molecule type" value="Genomic_DNA"/>
</dbReference>
<dbReference type="PROSITE" id="PS51823">
    <property type="entry name" value="CLU"/>
    <property type="match status" value="1"/>
</dbReference>
<reference evidence="2 3" key="1">
    <citation type="journal article" date="2014" name="PLoS Genet.">
        <title>The Genome of Spironucleus salmonicida Highlights a Fish Pathogen Adapted to Fluctuating Environments.</title>
        <authorList>
            <person name="Xu F."/>
            <person name="Jerlstrom-Hultqvist J."/>
            <person name="Einarsson E."/>
            <person name="Astvaldsson A."/>
            <person name="Svard S.G."/>
            <person name="Andersson J.O."/>
        </authorList>
    </citation>
    <scope>NUCLEOTIDE SEQUENCE</scope>
    <source>
        <strain evidence="3">ATCC 50377</strain>
    </source>
</reference>
<organism evidence="2">
    <name type="scientific">Spironucleus salmonicida</name>
    <dbReference type="NCBI Taxonomy" id="348837"/>
    <lineage>
        <taxon>Eukaryota</taxon>
        <taxon>Metamonada</taxon>
        <taxon>Diplomonadida</taxon>
        <taxon>Hexamitidae</taxon>
        <taxon>Hexamitinae</taxon>
        <taxon>Spironucleus</taxon>
    </lineage>
</organism>
<keyword evidence="4" id="KW-1185">Reference proteome</keyword>
<name>V6M318_9EUKA</name>